<dbReference type="SUPFAM" id="SSF161098">
    <property type="entry name" value="MetI-like"/>
    <property type="match status" value="1"/>
</dbReference>
<evidence type="ECO:0000256" key="7">
    <source>
        <dbReference type="ARBA" id="ARBA00023136"/>
    </source>
</evidence>
<keyword evidence="6 8" id="KW-1133">Transmembrane helix</keyword>
<evidence type="ECO:0000259" key="9">
    <source>
        <dbReference type="PROSITE" id="PS50928"/>
    </source>
</evidence>
<dbReference type="InterPro" id="IPR010065">
    <property type="entry name" value="AA_ABC_transptr_permease_3TM"/>
</dbReference>
<dbReference type="PANTHER" id="PTHR30614:SF42">
    <property type="entry name" value="GLUTAMATE_ASPARTATE IMPORT PERMEASE PROTEIN GLTJ"/>
    <property type="match status" value="1"/>
</dbReference>
<dbReference type="PROSITE" id="PS50928">
    <property type="entry name" value="ABC_TM1"/>
    <property type="match status" value="1"/>
</dbReference>
<feature type="transmembrane region" description="Helical" evidence="8">
    <location>
        <begin position="81"/>
        <end position="102"/>
    </location>
</feature>
<feature type="transmembrane region" description="Helical" evidence="8">
    <location>
        <begin position="108"/>
        <end position="127"/>
    </location>
</feature>
<dbReference type="NCBIfam" id="TIGR01726">
    <property type="entry name" value="HEQRo_perm_3TM"/>
    <property type="match status" value="1"/>
</dbReference>
<dbReference type="PANTHER" id="PTHR30614">
    <property type="entry name" value="MEMBRANE COMPONENT OF AMINO ACID ABC TRANSPORTER"/>
    <property type="match status" value="1"/>
</dbReference>
<feature type="transmembrane region" description="Helical" evidence="8">
    <location>
        <begin position="37"/>
        <end position="60"/>
    </location>
</feature>
<dbReference type="InterPro" id="IPR035906">
    <property type="entry name" value="MetI-like_sf"/>
</dbReference>
<dbReference type="RefSeq" id="WP_187734917.1">
    <property type="nucleotide sequence ID" value="NZ_CP060790.1"/>
</dbReference>
<keyword evidence="3 8" id="KW-0813">Transport</keyword>
<evidence type="ECO:0000313" key="11">
    <source>
        <dbReference type="Proteomes" id="UP000516057"/>
    </source>
</evidence>
<sequence length="251" mass="27819">MTWDWQVFCQDTIEQQAVQGCFGKNGDITYLDWLLSAWGWTVSVSLLSLLIALIVGSAIGTLRTLPDRPWTVRLGNAWVELFRNIPLLVHVFVWYHVVPAIFPAMKSVPGFVLVVLALGFFTSARIAEQVRSGIQALPRGQRYAGMALGFTTFQYYRYVLLPMAFRIIIPPLTSETMNVFKNSSVAFAVSVAELTMFAMQAQEETSRGIEVYLAVTGLYIVSAFAINRVMAFIEKRSRVPGLIAAGGTGGH</sequence>
<dbReference type="Proteomes" id="UP000516057">
    <property type="component" value="Chromosome"/>
</dbReference>
<protein>
    <submittedName>
        <fullName evidence="10">Amino acid ABC transporter permease</fullName>
    </submittedName>
</protein>
<accession>A0A7H0HBK1</accession>
<evidence type="ECO:0000256" key="2">
    <source>
        <dbReference type="ARBA" id="ARBA00010072"/>
    </source>
</evidence>
<comment type="similarity">
    <text evidence="2">Belongs to the binding-protein-dependent transport system permease family. HisMQ subfamily.</text>
</comment>
<gene>
    <name evidence="10" type="ORF">H9L24_12385</name>
</gene>
<dbReference type="KEGG" id="amon:H9L24_12385"/>
<dbReference type="EMBL" id="CP060790">
    <property type="protein sequence ID" value="QNP57917.1"/>
    <property type="molecule type" value="Genomic_DNA"/>
</dbReference>
<dbReference type="AlphaFoldDB" id="A0A7H0HBK1"/>
<dbReference type="InterPro" id="IPR000515">
    <property type="entry name" value="MetI-like"/>
</dbReference>
<dbReference type="GO" id="GO:0022857">
    <property type="term" value="F:transmembrane transporter activity"/>
    <property type="evidence" value="ECO:0007669"/>
    <property type="project" value="InterPro"/>
</dbReference>
<feature type="transmembrane region" description="Helical" evidence="8">
    <location>
        <begin position="211"/>
        <end position="233"/>
    </location>
</feature>
<keyword evidence="5 8" id="KW-0812">Transmembrane</keyword>
<feature type="transmembrane region" description="Helical" evidence="8">
    <location>
        <begin position="147"/>
        <end position="168"/>
    </location>
</feature>
<evidence type="ECO:0000256" key="4">
    <source>
        <dbReference type="ARBA" id="ARBA00022475"/>
    </source>
</evidence>
<dbReference type="InterPro" id="IPR043429">
    <property type="entry name" value="ArtM/GltK/GlnP/TcyL/YhdX-like"/>
</dbReference>
<dbReference type="CDD" id="cd06261">
    <property type="entry name" value="TM_PBP2"/>
    <property type="match status" value="1"/>
</dbReference>
<name>A0A7H0HBK1_9BURK</name>
<dbReference type="Pfam" id="PF00528">
    <property type="entry name" value="BPD_transp_1"/>
    <property type="match status" value="1"/>
</dbReference>
<evidence type="ECO:0000256" key="8">
    <source>
        <dbReference type="RuleBase" id="RU363032"/>
    </source>
</evidence>
<dbReference type="GO" id="GO:0043190">
    <property type="term" value="C:ATP-binding cassette (ABC) transporter complex"/>
    <property type="evidence" value="ECO:0007669"/>
    <property type="project" value="InterPro"/>
</dbReference>
<feature type="domain" description="ABC transmembrane type-1" evidence="9">
    <location>
        <begin position="38"/>
        <end position="230"/>
    </location>
</feature>
<keyword evidence="4" id="KW-1003">Cell membrane</keyword>
<organism evidence="10 11">
    <name type="scientific">Paenacidovorax monticola</name>
    <dbReference type="NCBI Taxonomy" id="1926868"/>
    <lineage>
        <taxon>Bacteria</taxon>
        <taxon>Pseudomonadati</taxon>
        <taxon>Pseudomonadota</taxon>
        <taxon>Betaproteobacteria</taxon>
        <taxon>Burkholderiales</taxon>
        <taxon>Comamonadaceae</taxon>
        <taxon>Paenacidovorax</taxon>
    </lineage>
</organism>
<comment type="subcellular location">
    <subcellularLocation>
        <location evidence="1">Cell inner membrane</location>
        <topology evidence="1">Multi-pass membrane protein</topology>
    </subcellularLocation>
    <subcellularLocation>
        <location evidence="8">Cell membrane</location>
        <topology evidence="8">Multi-pass membrane protein</topology>
    </subcellularLocation>
</comment>
<keyword evidence="7 8" id="KW-0472">Membrane</keyword>
<keyword evidence="11" id="KW-1185">Reference proteome</keyword>
<proteinExistence type="inferred from homology"/>
<evidence type="ECO:0000256" key="6">
    <source>
        <dbReference type="ARBA" id="ARBA00022989"/>
    </source>
</evidence>
<dbReference type="GO" id="GO:0006865">
    <property type="term" value="P:amino acid transport"/>
    <property type="evidence" value="ECO:0007669"/>
    <property type="project" value="TreeGrafter"/>
</dbReference>
<evidence type="ECO:0000313" key="10">
    <source>
        <dbReference type="EMBL" id="QNP57917.1"/>
    </source>
</evidence>
<evidence type="ECO:0000256" key="1">
    <source>
        <dbReference type="ARBA" id="ARBA00004429"/>
    </source>
</evidence>
<dbReference type="Gene3D" id="1.10.3720.10">
    <property type="entry name" value="MetI-like"/>
    <property type="match status" value="1"/>
</dbReference>
<evidence type="ECO:0000256" key="3">
    <source>
        <dbReference type="ARBA" id="ARBA00022448"/>
    </source>
</evidence>
<evidence type="ECO:0000256" key="5">
    <source>
        <dbReference type="ARBA" id="ARBA00022692"/>
    </source>
</evidence>
<reference evidence="10 11" key="1">
    <citation type="submission" date="2020-08" db="EMBL/GenBank/DDBJ databases">
        <title>Genome sequence of Acidovorax monticola KACC 19171T.</title>
        <authorList>
            <person name="Hyun D.-W."/>
            <person name="Bae J.-W."/>
        </authorList>
    </citation>
    <scope>NUCLEOTIDE SEQUENCE [LARGE SCALE GENOMIC DNA]</scope>
    <source>
        <strain evidence="10 11">KACC 19171</strain>
    </source>
</reference>